<evidence type="ECO:0000256" key="1">
    <source>
        <dbReference type="SAM" id="MobiDB-lite"/>
    </source>
</evidence>
<comment type="caution">
    <text evidence="2">The sequence shown here is derived from an EMBL/GenBank/DDBJ whole genome shotgun (WGS) entry which is preliminary data.</text>
</comment>
<dbReference type="EMBL" id="JAVRAF010000001">
    <property type="protein sequence ID" value="MDX8301485.1"/>
    <property type="molecule type" value="Genomic_DNA"/>
</dbReference>
<reference evidence="2" key="1">
    <citation type="journal article" date="2023" name="Phytobiomes J">
        <title>Deciphering the key players within the bacterial microbiota associated with aerial crown gall tumors on rhododendron: Insights into the gallobiome.</title>
        <authorList>
            <person name="Kuzmanovic N."/>
            <person name="Nesme J."/>
            <person name="Wolf J."/>
            <person name="Neumann-Schaal M."/>
            <person name="Petersen J."/>
            <person name="Fernandez-Gnecco G."/>
            <person name="Sproeer C."/>
            <person name="Bunk B."/>
            <person name="Overmann J."/>
            <person name="Sorensen S.J."/>
            <person name="Idczak E."/>
            <person name="Smalla K."/>
        </authorList>
    </citation>
    <scope>NUCLEOTIDE SEQUENCE</scope>
    <source>
        <strain evidence="2">Rho-11.1</strain>
    </source>
</reference>
<protein>
    <submittedName>
        <fullName evidence="2">Uncharacterized protein</fullName>
    </submittedName>
</protein>
<organism evidence="2">
    <name type="scientific">Agrobacterium rosae</name>
    <dbReference type="NCBI Taxonomy" id="1972867"/>
    <lineage>
        <taxon>Bacteria</taxon>
        <taxon>Pseudomonadati</taxon>
        <taxon>Pseudomonadota</taxon>
        <taxon>Alphaproteobacteria</taxon>
        <taxon>Hyphomicrobiales</taxon>
        <taxon>Rhizobiaceae</taxon>
        <taxon>Rhizobium/Agrobacterium group</taxon>
        <taxon>Agrobacterium</taxon>
    </lineage>
</organism>
<dbReference type="AlphaFoldDB" id="A0AAW9F7P1"/>
<name>A0AAW9F7P1_9HYPH</name>
<accession>A0AAW9F7P1</accession>
<proteinExistence type="predicted"/>
<gene>
    <name evidence="2" type="ORF">RMR22_04460</name>
</gene>
<feature type="compositionally biased region" description="Low complexity" evidence="1">
    <location>
        <begin position="1"/>
        <end position="14"/>
    </location>
</feature>
<sequence>MAKTTKPKTTVAKLPVEDTEMSQGSVPLKIEGATGSTDSSDANTGAAGNTVSDSDQPQPVDAHEQTDVVAVAASVVHSDPSQGDADGTGANASPVEQQTALDSIFSATGASTLAELVSLCALGRNVILAIESAGEGDPILQKWLIDENPCGIIGELAAENAVLNDLIDSRTAVTTEPEKRRFVIERDCRLDNVLFETGDIPALTQTQHANIVAAAACTTRWEDGAEI</sequence>
<feature type="compositionally biased region" description="Polar residues" evidence="1">
    <location>
        <begin position="34"/>
        <end position="57"/>
    </location>
</feature>
<evidence type="ECO:0000313" key="2">
    <source>
        <dbReference type="EMBL" id="MDX8301485.1"/>
    </source>
</evidence>
<feature type="region of interest" description="Disordered" evidence="1">
    <location>
        <begin position="1"/>
        <end position="63"/>
    </location>
</feature>
<dbReference type="RefSeq" id="WP_320202464.1">
    <property type="nucleotide sequence ID" value="NZ_CP192781.1"/>
</dbReference>